<accession>A0A5N6ZEF4</accession>
<feature type="domain" description="Aminoglycoside phosphotransferase" evidence="1">
    <location>
        <begin position="40"/>
        <end position="209"/>
    </location>
</feature>
<proteinExistence type="predicted"/>
<evidence type="ECO:0000313" key="3">
    <source>
        <dbReference type="Proteomes" id="UP000327118"/>
    </source>
</evidence>
<dbReference type="InterPro" id="IPR011009">
    <property type="entry name" value="Kinase-like_dom_sf"/>
</dbReference>
<dbReference type="GO" id="GO:0016301">
    <property type="term" value="F:kinase activity"/>
    <property type="evidence" value="ECO:0007669"/>
    <property type="project" value="UniProtKB-KW"/>
</dbReference>
<dbReference type="AlphaFoldDB" id="A0A5N6ZEF4"/>
<evidence type="ECO:0000313" key="2">
    <source>
        <dbReference type="EMBL" id="KAE8356037.1"/>
    </source>
</evidence>
<dbReference type="Proteomes" id="UP000327118">
    <property type="component" value="Unassembled WGS sequence"/>
</dbReference>
<dbReference type="CDD" id="cd05120">
    <property type="entry name" value="APH_ChoK_like"/>
    <property type="match status" value="1"/>
</dbReference>
<dbReference type="OrthoDB" id="8300194at2759"/>
<dbReference type="SUPFAM" id="SSF56112">
    <property type="entry name" value="Protein kinase-like (PK-like)"/>
    <property type="match status" value="1"/>
</dbReference>
<dbReference type="EMBL" id="ML739043">
    <property type="protein sequence ID" value="KAE8356037.1"/>
    <property type="molecule type" value="Genomic_DNA"/>
</dbReference>
<dbReference type="PANTHER" id="PTHR21310:SF48">
    <property type="entry name" value="AMINOGLYCOSIDE PHOSPHOTRANSFERASE DOMAIN-CONTAINING PROTEIN"/>
    <property type="match status" value="1"/>
</dbReference>
<keyword evidence="2" id="KW-0418">Kinase</keyword>
<dbReference type="Pfam" id="PF01636">
    <property type="entry name" value="APH"/>
    <property type="match status" value="1"/>
</dbReference>
<sequence length="282" mass="32278">MSEDPTQLACTACSWSNDKQTRCSYSSHVKLFYGAGDRGVWQIGTDYILKERPSSPASNETRTVKFISHHTNIPIPKVLNSWVDDDHRHFTLLERIKGQTMQEAWSTLSQSDKEHIADQVADGVRQLRQFSSSVMQNLDGGPLYSGWLFLNGSETPYGPLDSHEELQESMALALKDLPTTVTDLFKGRVPAGAPYTLSHGDLNSQNIMLAIRYPVWWEYTATTIGFGEDDAEWKYLLRQRLDPYEHARQFWLDFYSLSMYPEHDERGQQVIRELKPENALTL</sequence>
<protein>
    <submittedName>
        <fullName evidence="2">Kinase-like protein</fullName>
    </submittedName>
</protein>
<keyword evidence="3" id="KW-1185">Reference proteome</keyword>
<organism evidence="2 3">
    <name type="scientific">Aspergillus coremiiformis</name>
    <dbReference type="NCBI Taxonomy" id="138285"/>
    <lineage>
        <taxon>Eukaryota</taxon>
        <taxon>Fungi</taxon>
        <taxon>Dikarya</taxon>
        <taxon>Ascomycota</taxon>
        <taxon>Pezizomycotina</taxon>
        <taxon>Eurotiomycetes</taxon>
        <taxon>Eurotiomycetidae</taxon>
        <taxon>Eurotiales</taxon>
        <taxon>Aspergillaceae</taxon>
        <taxon>Aspergillus</taxon>
        <taxon>Aspergillus subgen. Circumdati</taxon>
    </lineage>
</organism>
<keyword evidence="2" id="KW-0808">Transferase</keyword>
<evidence type="ECO:0000259" key="1">
    <source>
        <dbReference type="Pfam" id="PF01636"/>
    </source>
</evidence>
<dbReference type="PANTHER" id="PTHR21310">
    <property type="entry name" value="AMINOGLYCOSIDE PHOSPHOTRANSFERASE-RELATED-RELATED"/>
    <property type="match status" value="1"/>
</dbReference>
<dbReference type="InterPro" id="IPR051678">
    <property type="entry name" value="AGP_Transferase"/>
</dbReference>
<dbReference type="InterPro" id="IPR002575">
    <property type="entry name" value="Aminoglycoside_PTrfase"/>
</dbReference>
<name>A0A5N6ZEF4_9EURO</name>
<reference evidence="3" key="1">
    <citation type="submission" date="2019-04" db="EMBL/GenBank/DDBJ databases">
        <title>Friends and foes A comparative genomics studyof 23 Aspergillus species from section Flavi.</title>
        <authorList>
            <consortium name="DOE Joint Genome Institute"/>
            <person name="Kjaerbolling I."/>
            <person name="Vesth T."/>
            <person name="Frisvad J.C."/>
            <person name="Nybo J.L."/>
            <person name="Theobald S."/>
            <person name="Kildgaard S."/>
            <person name="Isbrandt T."/>
            <person name="Kuo A."/>
            <person name="Sato A."/>
            <person name="Lyhne E.K."/>
            <person name="Kogle M.E."/>
            <person name="Wiebenga A."/>
            <person name="Kun R.S."/>
            <person name="Lubbers R.J."/>
            <person name="Makela M.R."/>
            <person name="Barry K."/>
            <person name="Chovatia M."/>
            <person name="Clum A."/>
            <person name="Daum C."/>
            <person name="Haridas S."/>
            <person name="He G."/>
            <person name="LaButti K."/>
            <person name="Lipzen A."/>
            <person name="Mondo S."/>
            <person name="Riley R."/>
            <person name="Salamov A."/>
            <person name="Simmons B.A."/>
            <person name="Magnuson J.K."/>
            <person name="Henrissat B."/>
            <person name="Mortensen U.H."/>
            <person name="Larsen T.O."/>
            <person name="Devries R.P."/>
            <person name="Grigoriev I.V."/>
            <person name="Machida M."/>
            <person name="Baker S.E."/>
            <person name="Andersen M.R."/>
        </authorList>
    </citation>
    <scope>NUCLEOTIDE SEQUENCE [LARGE SCALE GENOMIC DNA]</scope>
    <source>
        <strain evidence="3">CBS 553.77</strain>
    </source>
</reference>
<gene>
    <name evidence="2" type="ORF">BDV28DRAFT_154912</name>
</gene>